<dbReference type="Pfam" id="PF00089">
    <property type="entry name" value="Trypsin"/>
    <property type="match status" value="1"/>
</dbReference>
<evidence type="ECO:0000256" key="2">
    <source>
        <dbReference type="ARBA" id="ARBA00024195"/>
    </source>
</evidence>
<name>A0AAD7SDK5_9TELE</name>
<dbReference type="InterPro" id="IPR001254">
    <property type="entry name" value="Trypsin_dom"/>
</dbReference>
<dbReference type="PANTHER" id="PTHR24252">
    <property type="entry name" value="ACROSIN-RELATED"/>
    <property type="match status" value="1"/>
</dbReference>
<gene>
    <name evidence="5" type="ORF">AAFF_G00397060</name>
</gene>
<dbReference type="SMART" id="SM00020">
    <property type="entry name" value="Tryp_SPc"/>
    <property type="match status" value="1"/>
</dbReference>
<keyword evidence="1" id="KW-1015">Disulfide bond</keyword>
<proteinExistence type="inferred from homology"/>
<dbReference type="CDD" id="cd00190">
    <property type="entry name" value="Tryp_SPc"/>
    <property type="match status" value="1"/>
</dbReference>
<dbReference type="PROSITE" id="PS00135">
    <property type="entry name" value="TRYPSIN_SER"/>
    <property type="match status" value="1"/>
</dbReference>
<dbReference type="SUPFAM" id="SSF50494">
    <property type="entry name" value="Trypsin-like serine proteases"/>
    <property type="match status" value="1"/>
</dbReference>
<evidence type="ECO:0000256" key="3">
    <source>
        <dbReference type="SAM" id="MobiDB-lite"/>
    </source>
</evidence>
<evidence type="ECO:0000259" key="4">
    <source>
        <dbReference type="PROSITE" id="PS50240"/>
    </source>
</evidence>
<dbReference type="EMBL" id="JAINUG010000077">
    <property type="protein sequence ID" value="KAJ8400323.1"/>
    <property type="molecule type" value="Genomic_DNA"/>
</dbReference>
<dbReference type="InterPro" id="IPR033116">
    <property type="entry name" value="TRYPSIN_SER"/>
</dbReference>
<dbReference type="FunFam" id="2.40.10.10:FF:000002">
    <property type="entry name" value="Transmembrane protease serine"/>
    <property type="match status" value="1"/>
</dbReference>
<feature type="region of interest" description="Disordered" evidence="3">
    <location>
        <begin position="1"/>
        <end position="21"/>
    </location>
</feature>
<organism evidence="5 6">
    <name type="scientific">Aldrovandia affinis</name>
    <dbReference type="NCBI Taxonomy" id="143900"/>
    <lineage>
        <taxon>Eukaryota</taxon>
        <taxon>Metazoa</taxon>
        <taxon>Chordata</taxon>
        <taxon>Craniata</taxon>
        <taxon>Vertebrata</taxon>
        <taxon>Euteleostomi</taxon>
        <taxon>Actinopterygii</taxon>
        <taxon>Neopterygii</taxon>
        <taxon>Teleostei</taxon>
        <taxon>Notacanthiformes</taxon>
        <taxon>Halosauridae</taxon>
        <taxon>Aldrovandia</taxon>
    </lineage>
</organism>
<protein>
    <recommendedName>
        <fullName evidence="4">Peptidase S1 domain-containing protein</fullName>
    </recommendedName>
</protein>
<evidence type="ECO:0000313" key="5">
    <source>
        <dbReference type="EMBL" id="KAJ8400323.1"/>
    </source>
</evidence>
<dbReference type="GO" id="GO:0006508">
    <property type="term" value="P:proteolysis"/>
    <property type="evidence" value="ECO:0007669"/>
    <property type="project" value="InterPro"/>
</dbReference>
<evidence type="ECO:0000313" key="6">
    <source>
        <dbReference type="Proteomes" id="UP001221898"/>
    </source>
</evidence>
<comment type="caution">
    <text evidence="5">The sequence shown here is derived from an EMBL/GenBank/DDBJ whole genome shotgun (WGS) entry which is preliminary data.</text>
</comment>
<dbReference type="PANTHER" id="PTHR24252:SF29">
    <property type="entry name" value="TRANSMEMBRANE PROTEASE SERINE 2 ISOFORM X2"/>
    <property type="match status" value="1"/>
</dbReference>
<dbReference type="Proteomes" id="UP001221898">
    <property type="component" value="Unassembled WGS sequence"/>
</dbReference>
<dbReference type="PROSITE" id="PS50240">
    <property type="entry name" value="TRYPSIN_DOM"/>
    <property type="match status" value="1"/>
</dbReference>
<dbReference type="InterPro" id="IPR009003">
    <property type="entry name" value="Peptidase_S1_PA"/>
</dbReference>
<reference evidence="5" key="1">
    <citation type="journal article" date="2023" name="Science">
        <title>Genome structures resolve the early diversification of teleost fishes.</title>
        <authorList>
            <person name="Parey E."/>
            <person name="Louis A."/>
            <person name="Montfort J."/>
            <person name="Bouchez O."/>
            <person name="Roques C."/>
            <person name="Iampietro C."/>
            <person name="Lluch J."/>
            <person name="Castinel A."/>
            <person name="Donnadieu C."/>
            <person name="Desvignes T."/>
            <person name="Floi Bucao C."/>
            <person name="Jouanno E."/>
            <person name="Wen M."/>
            <person name="Mejri S."/>
            <person name="Dirks R."/>
            <person name="Jansen H."/>
            <person name="Henkel C."/>
            <person name="Chen W.J."/>
            <person name="Zahm M."/>
            <person name="Cabau C."/>
            <person name="Klopp C."/>
            <person name="Thompson A.W."/>
            <person name="Robinson-Rechavi M."/>
            <person name="Braasch I."/>
            <person name="Lecointre G."/>
            <person name="Bobe J."/>
            <person name="Postlethwait J.H."/>
            <person name="Berthelot C."/>
            <person name="Roest Crollius H."/>
            <person name="Guiguen Y."/>
        </authorList>
    </citation>
    <scope>NUCLEOTIDE SEQUENCE</scope>
    <source>
        <strain evidence="5">NC1722</strain>
    </source>
</reference>
<dbReference type="GO" id="GO:0004252">
    <property type="term" value="F:serine-type endopeptidase activity"/>
    <property type="evidence" value="ECO:0007669"/>
    <property type="project" value="InterPro"/>
</dbReference>
<keyword evidence="6" id="KW-1185">Reference proteome</keyword>
<dbReference type="InterPro" id="IPR043504">
    <property type="entry name" value="Peptidase_S1_PA_chymotrypsin"/>
</dbReference>
<feature type="domain" description="Peptidase S1" evidence="4">
    <location>
        <begin position="9"/>
        <end position="119"/>
    </location>
</feature>
<comment type="similarity">
    <text evidence="2">Belongs to the peptidase S1 family. CLIP subfamily.</text>
</comment>
<sequence length="122" mass="13122">MGRGGQKVWHPSSNNPLDVPGPSSRFLREALVPLIDRSVCNLPHVYGGAITDTMICAGYLAGGVDSCQGDSGGPLVTEEGSVWWLVGDTSWGYGCALPNNPGVYGNMPAFLSWIYKQMKKYK</sequence>
<accession>A0AAD7SDK5</accession>
<dbReference type="Gene3D" id="2.40.10.10">
    <property type="entry name" value="Trypsin-like serine proteases"/>
    <property type="match status" value="1"/>
</dbReference>
<dbReference type="AlphaFoldDB" id="A0AAD7SDK5"/>
<evidence type="ECO:0000256" key="1">
    <source>
        <dbReference type="ARBA" id="ARBA00023157"/>
    </source>
</evidence>